<dbReference type="Pfam" id="PF12780">
    <property type="entry name" value="AAA_8"/>
    <property type="match status" value="1"/>
</dbReference>
<name>X6N3V1_RETFI</name>
<dbReference type="GO" id="GO:0030286">
    <property type="term" value="C:dynein complex"/>
    <property type="evidence" value="ECO:0007669"/>
    <property type="project" value="InterPro"/>
</dbReference>
<dbReference type="PANTHER" id="PTHR46961">
    <property type="entry name" value="DYNEIN HEAVY CHAIN 1, AXONEMAL-LIKE PROTEIN"/>
    <property type="match status" value="1"/>
</dbReference>
<dbReference type="Proteomes" id="UP000023152">
    <property type="component" value="Unassembled WGS sequence"/>
</dbReference>
<organism evidence="2 3">
    <name type="scientific">Reticulomyxa filosa</name>
    <dbReference type="NCBI Taxonomy" id="46433"/>
    <lineage>
        <taxon>Eukaryota</taxon>
        <taxon>Sar</taxon>
        <taxon>Rhizaria</taxon>
        <taxon>Retaria</taxon>
        <taxon>Foraminifera</taxon>
        <taxon>Monothalamids</taxon>
        <taxon>Reticulomyxidae</taxon>
        <taxon>Reticulomyxa</taxon>
    </lineage>
</organism>
<dbReference type="InterPro" id="IPR027417">
    <property type="entry name" value="P-loop_NTPase"/>
</dbReference>
<dbReference type="GO" id="GO:0045505">
    <property type="term" value="F:dynein intermediate chain binding"/>
    <property type="evidence" value="ECO:0007669"/>
    <property type="project" value="InterPro"/>
</dbReference>
<protein>
    <submittedName>
        <fullName evidence="2">Flagellar outer dynein arm heavy chain gamma</fullName>
    </submittedName>
</protein>
<reference evidence="2 3" key="1">
    <citation type="journal article" date="2013" name="Curr. Biol.">
        <title>The Genome of the Foraminiferan Reticulomyxa filosa.</title>
        <authorList>
            <person name="Glockner G."/>
            <person name="Hulsmann N."/>
            <person name="Schleicher M."/>
            <person name="Noegel A.A."/>
            <person name="Eichinger L."/>
            <person name="Gallinger C."/>
            <person name="Pawlowski J."/>
            <person name="Sierra R."/>
            <person name="Euteneuer U."/>
            <person name="Pillet L."/>
            <person name="Moustafa A."/>
            <person name="Platzer M."/>
            <person name="Groth M."/>
            <person name="Szafranski K."/>
            <person name="Schliwa M."/>
        </authorList>
    </citation>
    <scope>NUCLEOTIDE SEQUENCE [LARGE SCALE GENOMIC DNA]</scope>
</reference>
<dbReference type="AlphaFoldDB" id="X6N3V1"/>
<comment type="caution">
    <text evidence="2">The sequence shown here is derived from an EMBL/GenBank/DDBJ whole genome shotgun (WGS) entry which is preliminary data.</text>
</comment>
<evidence type="ECO:0000259" key="1">
    <source>
        <dbReference type="Pfam" id="PF12780"/>
    </source>
</evidence>
<dbReference type="GO" id="GO:0051959">
    <property type="term" value="F:dynein light intermediate chain binding"/>
    <property type="evidence" value="ECO:0007669"/>
    <property type="project" value="InterPro"/>
</dbReference>
<dbReference type="SUPFAM" id="SSF52540">
    <property type="entry name" value="P-loop containing nucleoside triphosphate hydrolases"/>
    <property type="match status" value="1"/>
</dbReference>
<accession>X6N3V1</accession>
<dbReference type="InterPro" id="IPR026983">
    <property type="entry name" value="DHC"/>
</dbReference>
<keyword evidence="2" id="KW-0966">Cell projection</keyword>
<feature type="non-terminal residue" evidence="2">
    <location>
        <position position="290"/>
    </location>
</feature>
<keyword evidence="2" id="KW-0282">Flagellum</keyword>
<dbReference type="GO" id="GO:0007018">
    <property type="term" value="P:microtubule-based movement"/>
    <property type="evidence" value="ECO:0007669"/>
    <property type="project" value="InterPro"/>
</dbReference>
<evidence type="ECO:0000313" key="3">
    <source>
        <dbReference type="Proteomes" id="UP000023152"/>
    </source>
</evidence>
<dbReference type="Gene3D" id="3.40.50.300">
    <property type="entry name" value="P-loop containing nucleotide triphosphate hydrolases"/>
    <property type="match status" value="1"/>
</dbReference>
<evidence type="ECO:0000313" key="2">
    <source>
        <dbReference type="EMBL" id="ETO20593.1"/>
    </source>
</evidence>
<gene>
    <name evidence="2" type="ORF">RFI_16624</name>
</gene>
<dbReference type="OrthoDB" id="10266008at2759"/>
<keyword evidence="3" id="KW-1185">Reference proteome</keyword>
<dbReference type="InterPro" id="IPR024317">
    <property type="entry name" value="Dynein_heavy_chain_D4_dom"/>
</dbReference>
<feature type="non-terminal residue" evidence="2">
    <location>
        <position position="1"/>
    </location>
</feature>
<sequence length="290" mass="33267">EEFGTEIALEHSDVIYFGDFFRDDILDKDTDELIEVAPKIYELVPSLLTAQERVDMFLGKYNNEPKLKSMPLVLFSDAVKHLLRICRVLSMPRGHLLFVGIGGSGRQSLTKLAAYICRHECKQIALKISSKCLFNAEGMAKRSHFLITDSDIINEDFLEYINMVLATGMIAGLFLKEERDMMAAEIRPIAKKELADFDDSHDTLVKFLLSRIRENFHIVLAFSPANPKFAERARKFPALISGCTIDWFLRWPVDALQSVSRKFIEGDPQFEVCHIDNWKKKKITFLLILF</sequence>
<feature type="domain" description="Dynein heavy chain AAA module D4" evidence="1">
    <location>
        <begin position="70"/>
        <end position="266"/>
    </location>
</feature>
<keyword evidence="2" id="KW-0969">Cilium</keyword>
<proteinExistence type="predicted"/>
<dbReference type="EMBL" id="ASPP01012455">
    <property type="protein sequence ID" value="ETO20593.1"/>
    <property type="molecule type" value="Genomic_DNA"/>
</dbReference>
<dbReference type="OMA" id="CERSEVG"/>